<dbReference type="PANTHER" id="PTHR10131">
    <property type="entry name" value="TNF RECEPTOR ASSOCIATED FACTOR"/>
    <property type="match status" value="1"/>
</dbReference>
<dbReference type="EMBL" id="BQKY01000002">
    <property type="protein sequence ID" value="GJN87751.1"/>
    <property type="molecule type" value="Genomic_DNA"/>
</dbReference>
<keyword evidence="3 4" id="KW-0862">Zinc</keyword>
<feature type="domain" description="TRAF-type" evidence="7">
    <location>
        <begin position="61"/>
        <end position="112"/>
    </location>
</feature>
<dbReference type="PANTHER" id="PTHR10131:SF94">
    <property type="entry name" value="TNF RECEPTOR-ASSOCIATED FACTOR 4"/>
    <property type="match status" value="1"/>
</dbReference>
<dbReference type="Proteomes" id="UP001342314">
    <property type="component" value="Unassembled WGS sequence"/>
</dbReference>
<feature type="compositionally biased region" description="Low complexity" evidence="6">
    <location>
        <begin position="275"/>
        <end position="289"/>
    </location>
</feature>
<feature type="domain" description="SIAH-type" evidence="8">
    <location>
        <begin position="38"/>
        <end position="98"/>
    </location>
</feature>
<reference evidence="9 10" key="1">
    <citation type="submission" date="2021-12" db="EMBL/GenBank/DDBJ databases">
        <title>High titer production of polyol ester of fatty acids by Rhodotorula paludigena BS15 towards product separation-free biomass refinery.</title>
        <authorList>
            <person name="Mano J."/>
            <person name="Ono H."/>
            <person name="Tanaka T."/>
            <person name="Naito K."/>
            <person name="Sushida H."/>
            <person name="Ike M."/>
            <person name="Tokuyasu K."/>
            <person name="Kitaoka M."/>
        </authorList>
    </citation>
    <scope>NUCLEOTIDE SEQUENCE [LARGE SCALE GENOMIC DNA]</scope>
    <source>
        <strain evidence="9 10">BS15</strain>
    </source>
</reference>
<dbReference type="GO" id="GO:0008270">
    <property type="term" value="F:zinc ion binding"/>
    <property type="evidence" value="ECO:0007669"/>
    <property type="project" value="UniProtKB-KW"/>
</dbReference>
<dbReference type="InterPro" id="IPR013010">
    <property type="entry name" value="Znf_SIAH"/>
</dbReference>
<feature type="coiled-coil region" evidence="5">
    <location>
        <begin position="152"/>
        <end position="190"/>
    </location>
</feature>
<dbReference type="AlphaFoldDB" id="A0AAV5G5F5"/>
<name>A0AAV5G5F5_9BASI</name>
<protein>
    <recommendedName>
        <fullName evidence="11">TRAF-type domain-containing protein</fullName>
    </recommendedName>
</protein>
<evidence type="ECO:0000313" key="9">
    <source>
        <dbReference type="EMBL" id="GJN87751.1"/>
    </source>
</evidence>
<accession>A0AAV5G5F5</accession>
<keyword evidence="2 4" id="KW-0863">Zinc-finger</keyword>
<dbReference type="SUPFAM" id="SSF49599">
    <property type="entry name" value="TRAF domain-like"/>
    <property type="match status" value="1"/>
</dbReference>
<dbReference type="InterPro" id="IPR001293">
    <property type="entry name" value="Znf_TRAF"/>
</dbReference>
<dbReference type="PROSITE" id="PS50145">
    <property type="entry name" value="ZF_TRAF"/>
    <property type="match status" value="1"/>
</dbReference>
<evidence type="ECO:0000256" key="5">
    <source>
        <dbReference type="SAM" id="Coils"/>
    </source>
</evidence>
<feature type="zinc finger region" description="TRAF-type" evidence="4">
    <location>
        <begin position="61"/>
        <end position="112"/>
    </location>
</feature>
<evidence type="ECO:0000256" key="3">
    <source>
        <dbReference type="ARBA" id="ARBA00022833"/>
    </source>
</evidence>
<evidence type="ECO:0000259" key="8">
    <source>
        <dbReference type="PROSITE" id="PS51081"/>
    </source>
</evidence>
<evidence type="ECO:0000256" key="6">
    <source>
        <dbReference type="SAM" id="MobiDB-lite"/>
    </source>
</evidence>
<evidence type="ECO:0008006" key="11">
    <source>
        <dbReference type="Google" id="ProtNLM"/>
    </source>
</evidence>
<keyword evidence="5" id="KW-0175">Coiled coil</keyword>
<comment type="caution">
    <text evidence="9">The sequence shown here is derived from an EMBL/GenBank/DDBJ whole genome shotgun (WGS) entry which is preliminary data.</text>
</comment>
<dbReference type="GO" id="GO:0043122">
    <property type="term" value="P:regulation of canonical NF-kappaB signal transduction"/>
    <property type="evidence" value="ECO:0007669"/>
    <property type="project" value="TreeGrafter"/>
</dbReference>
<keyword evidence="1 4" id="KW-0479">Metal-binding</keyword>
<evidence type="ECO:0000256" key="4">
    <source>
        <dbReference type="PROSITE-ProRule" id="PRU00207"/>
    </source>
</evidence>
<dbReference type="InterPro" id="IPR013083">
    <property type="entry name" value="Znf_RING/FYVE/PHD"/>
</dbReference>
<evidence type="ECO:0000259" key="7">
    <source>
        <dbReference type="PROSITE" id="PS50145"/>
    </source>
</evidence>
<dbReference type="PROSITE" id="PS51081">
    <property type="entry name" value="ZF_SIAH"/>
    <property type="match status" value="1"/>
</dbReference>
<organism evidence="9 10">
    <name type="scientific">Rhodotorula paludigena</name>
    <dbReference type="NCBI Taxonomy" id="86838"/>
    <lineage>
        <taxon>Eukaryota</taxon>
        <taxon>Fungi</taxon>
        <taxon>Dikarya</taxon>
        <taxon>Basidiomycota</taxon>
        <taxon>Pucciniomycotina</taxon>
        <taxon>Microbotryomycetes</taxon>
        <taxon>Sporidiobolales</taxon>
        <taxon>Sporidiobolaceae</taxon>
        <taxon>Rhodotorula</taxon>
    </lineage>
</organism>
<keyword evidence="10" id="KW-1185">Reference proteome</keyword>
<dbReference type="Gene3D" id="3.30.40.10">
    <property type="entry name" value="Zinc/RING finger domain, C3HC4 (zinc finger)"/>
    <property type="match status" value="2"/>
</dbReference>
<feature type="region of interest" description="Disordered" evidence="6">
    <location>
        <begin position="201"/>
        <end position="289"/>
    </location>
</feature>
<evidence type="ECO:0000256" key="2">
    <source>
        <dbReference type="ARBA" id="ARBA00022771"/>
    </source>
</evidence>
<sequence length="289" mass="31417">MGIATHEFVDKALPAFLLCPDLVANPAEAKSLATIIGSLVVYCHNISRGCSWTGPLVAQKAHLDDCQFFPRPCPAAEQGCEFEGVSSELAKHREADCPFTLVPCPRECDQQVRERRELQIHERVCDAWPCTATPGCPTVTTRKRLPVHEFWCRDQAKELKMLKRVRKSLRDQLEKAKEELAKNLTASQVEAQPGLFRADTVTASDASNTSDDDGENAPALPPATAPHSVTSFKHDSSAKKRASLSASQPSTPSKRAKSVLAMDFEERAESEERAASQAPPSTAPAGIAA</sequence>
<feature type="compositionally biased region" description="Basic and acidic residues" evidence="6">
    <location>
        <begin position="264"/>
        <end position="274"/>
    </location>
</feature>
<proteinExistence type="predicted"/>
<gene>
    <name evidence="9" type="ORF">Rhopal_000706-T1</name>
</gene>
<evidence type="ECO:0000313" key="10">
    <source>
        <dbReference type="Proteomes" id="UP001342314"/>
    </source>
</evidence>
<evidence type="ECO:0000256" key="1">
    <source>
        <dbReference type="ARBA" id="ARBA00022723"/>
    </source>
</evidence>